<dbReference type="InterPro" id="IPR001094">
    <property type="entry name" value="Flavdoxin-like"/>
</dbReference>
<dbReference type="InterPro" id="IPR001709">
    <property type="entry name" value="Flavoprot_Pyr_Nucl_cyt_Rdtase"/>
</dbReference>
<dbReference type="Pfam" id="PF00258">
    <property type="entry name" value="Flavodoxin_1"/>
    <property type="match status" value="1"/>
</dbReference>
<organism evidence="15 16">
    <name type="scientific">Candidatus Ishikawaella capsulata Mpkobe</name>
    <dbReference type="NCBI Taxonomy" id="476281"/>
    <lineage>
        <taxon>Bacteria</taxon>
        <taxon>Pseudomonadati</taxon>
        <taxon>Pseudomonadota</taxon>
        <taxon>Gammaproteobacteria</taxon>
        <taxon>Enterobacterales</taxon>
        <taxon>Enterobacteriaceae</taxon>
        <taxon>Candidatus Ishikawella</taxon>
    </lineage>
</organism>
<keyword evidence="4 11" id="KW-0288">FMN</keyword>
<dbReference type="GO" id="GO:0070814">
    <property type="term" value="P:hydrogen sulfide biosynthetic process"/>
    <property type="evidence" value="ECO:0007669"/>
    <property type="project" value="UniProtKB-UniPathway"/>
</dbReference>
<dbReference type="Proteomes" id="UP000061704">
    <property type="component" value="Chromosome"/>
</dbReference>
<feature type="binding site" evidence="12">
    <location>
        <begin position="385"/>
        <end position="388"/>
    </location>
    <ligand>
        <name>FAD</name>
        <dbReference type="ChEBI" id="CHEBI:57692"/>
    </ligand>
</feature>
<dbReference type="InterPro" id="IPR039261">
    <property type="entry name" value="FNR_nucleotide-bd"/>
</dbReference>
<evidence type="ECO:0000313" key="16">
    <source>
        <dbReference type="Proteomes" id="UP000061704"/>
    </source>
</evidence>
<keyword evidence="2 11" id="KW-0028">Amino-acid biosynthesis</keyword>
<dbReference type="STRING" id="476281.ICMP_129"/>
<proteinExistence type="predicted"/>
<feature type="binding site" evidence="12">
    <location>
        <position position="598"/>
    </location>
    <ligand>
        <name>FAD</name>
        <dbReference type="ChEBI" id="CHEBI:57692"/>
    </ligand>
</feature>
<keyword evidence="1 11" id="KW-0813">Transport</keyword>
<evidence type="ECO:0000256" key="5">
    <source>
        <dbReference type="ARBA" id="ARBA00022827"/>
    </source>
</evidence>
<dbReference type="GO" id="GO:0004783">
    <property type="term" value="F:sulfite reductase (NADPH) activity"/>
    <property type="evidence" value="ECO:0007669"/>
    <property type="project" value="UniProtKB-EC"/>
</dbReference>
<comment type="subunit">
    <text evidence="11">Alpha(8)-beta(8). The alpha component is a flavoprotein, the beta component is a hemoprotein.</text>
</comment>
<dbReference type="InterPro" id="IPR029039">
    <property type="entry name" value="Flavoprotein-like_sf"/>
</dbReference>
<dbReference type="InterPro" id="IPR023173">
    <property type="entry name" value="NADPH_Cyt_P450_Rdtase_alpha"/>
</dbReference>
<dbReference type="NCBIfam" id="NF008197">
    <property type="entry name" value="PRK10953.1"/>
    <property type="match status" value="1"/>
</dbReference>
<dbReference type="Gene3D" id="1.20.990.10">
    <property type="entry name" value="NADPH-cytochrome p450 Reductase, Chain A, domain 3"/>
    <property type="match status" value="1"/>
</dbReference>
<dbReference type="PIRSF" id="PIRSF000207">
    <property type="entry name" value="SiR-FP_CysJ"/>
    <property type="match status" value="1"/>
</dbReference>
<dbReference type="GO" id="GO:0050660">
    <property type="term" value="F:flavin adenine dinucleotide binding"/>
    <property type="evidence" value="ECO:0007669"/>
    <property type="project" value="InterPro"/>
</dbReference>
<keyword evidence="3 11" id="KW-0285">Flavoprotein</keyword>
<dbReference type="InterPro" id="IPR017938">
    <property type="entry name" value="Riboflavin_synthase-like_b-brl"/>
</dbReference>
<evidence type="ECO:0000256" key="10">
    <source>
        <dbReference type="ARBA" id="ARBA00052219"/>
    </source>
</evidence>
<keyword evidence="6 11" id="KW-0521">NADP</keyword>
<keyword evidence="9 11" id="KW-0198">Cysteine biosynthesis</keyword>
<keyword evidence="7 11" id="KW-0249">Electron transport</keyword>
<dbReference type="Gene3D" id="3.40.50.80">
    <property type="entry name" value="Nucleotide-binding domain of ferredoxin-NADP reductase (FNR) module"/>
    <property type="match status" value="1"/>
</dbReference>
<comment type="catalytic activity">
    <reaction evidence="10 11">
        <text>hydrogen sulfide + 3 NADP(+) + 3 H2O = sulfite + 3 NADPH + 4 H(+)</text>
        <dbReference type="Rhea" id="RHEA:13801"/>
        <dbReference type="ChEBI" id="CHEBI:15377"/>
        <dbReference type="ChEBI" id="CHEBI:15378"/>
        <dbReference type="ChEBI" id="CHEBI:17359"/>
        <dbReference type="ChEBI" id="CHEBI:29919"/>
        <dbReference type="ChEBI" id="CHEBI:57783"/>
        <dbReference type="ChEBI" id="CHEBI:58349"/>
        <dbReference type="EC" id="1.8.1.2"/>
    </reaction>
</comment>
<feature type="binding site" evidence="12">
    <location>
        <position position="560"/>
    </location>
    <ligand>
        <name>NADP(+)</name>
        <dbReference type="ChEBI" id="CHEBI:58349"/>
    </ligand>
</feature>
<feature type="binding site" evidence="12">
    <location>
        <begin position="524"/>
        <end position="528"/>
    </location>
    <ligand>
        <name>NADP(+)</name>
        <dbReference type="ChEBI" id="CHEBI:58349"/>
    </ligand>
</feature>
<name>C5WCD5_9ENTR</name>
<evidence type="ECO:0000259" key="13">
    <source>
        <dbReference type="PROSITE" id="PS50902"/>
    </source>
</evidence>
<dbReference type="Pfam" id="PF00667">
    <property type="entry name" value="FAD_binding_1"/>
    <property type="match status" value="1"/>
</dbReference>
<dbReference type="EC" id="1.8.1.2" evidence="11"/>
<feature type="binding site" evidence="12">
    <location>
        <position position="321"/>
    </location>
    <ligand>
        <name>FAD</name>
        <dbReference type="ChEBI" id="CHEBI:57692"/>
    </ligand>
</feature>
<feature type="binding site" evidence="12">
    <location>
        <begin position="518"/>
        <end position="519"/>
    </location>
    <ligand>
        <name>NADP(+)</name>
        <dbReference type="ChEBI" id="CHEBI:58349"/>
    </ligand>
</feature>
<feature type="binding site" evidence="12">
    <location>
        <begin position="418"/>
        <end position="421"/>
    </location>
    <ligand>
        <name>FAD</name>
        <dbReference type="ChEBI" id="CHEBI:57692"/>
    </ligand>
</feature>
<evidence type="ECO:0000256" key="11">
    <source>
        <dbReference type="PIRNR" id="PIRNR000207"/>
    </source>
</evidence>
<dbReference type="Pfam" id="PF00175">
    <property type="entry name" value="NAD_binding_1"/>
    <property type="match status" value="1"/>
</dbReference>
<evidence type="ECO:0000256" key="7">
    <source>
        <dbReference type="ARBA" id="ARBA00022982"/>
    </source>
</evidence>
<dbReference type="UniPathway" id="UPA00140">
    <property type="reaction ID" value="UER00207"/>
</dbReference>
<dbReference type="InterPro" id="IPR001433">
    <property type="entry name" value="OxRdtase_FAD/NAD-bd"/>
</dbReference>
<evidence type="ECO:0000256" key="3">
    <source>
        <dbReference type="ARBA" id="ARBA00022630"/>
    </source>
</evidence>
<dbReference type="PRINTS" id="PR00369">
    <property type="entry name" value="FLAVODOXIN"/>
</dbReference>
<dbReference type="PANTHER" id="PTHR19384">
    <property type="entry name" value="NITRIC OXIDE SYNTHASE-RELATED"/>
    <property type="match status" value="1"/>
</dbReference>
<dbReference type="NCBIfam" id="TIGR01931">
    <property type="entry name" value="cysJ"/>
    <property type="match status" value="1"/>
</dbReference>
<keyword evidence="8 11" id="KW-0560">Oxidoreductase</keyword>
<dbReference type="SUPFAM" id="SSF52218">
    <property type="entry name" value="Flavoproteins"/>
    <property type="match status" value="1"/>
</dbReference>
<dbReference type="GO" id="GO:0005829">
    <property type="term" value="C:cytosol"/>
    <property type="evidence" value="ECO:0007669"/>
    <property type="project" value="TreeGrafter"/>
</dbReference>
<dbReference type="PROSITE" id="PS50902">
    <property type="entry name" value="FLAVODOXIN_LIKE"/>
    <property type="match status" value="1"/>
</dbReference>
<dbReference type="Gene3D" id="2.40.30.10">
    <property type="entry name" value="Translation factors"/>
    <property type="match status" value="1"/>
</dbReference>
<dbReference type="GO" id="GO:0010181">
    <property type="term" value="F:FMN binding"/>
    <property type="evidence" value="ECO:0007669"/>
    <property type="project" value="InterPro"/>
</dbReference>
<comment type="cofactor">
    <cofactor evidence="11 12">
        <name>FAD</name>
        <dbReference type="ChEBI" id="CHEBI:57692"/>
    </cofactor>
    <text evidence="11 12">Binds 1 FAD per subunit.</text>
</comment>
<protein>
    <recommendedName>
        <fullName evidence="11">Sulfite reductase [NADPH] flavoprotein alpha-component</fullName>
        <shortName evidence="11">SiR-FP</shortName>
        <ecNumber evidence="11">1.8.1.2</ecNumber>
    </recommendedName>
</protein>
<comment type="function">
    <text evidence="11">Component of the sulfite reductase complex that catalyzes the 6-electron reduction of sulfite to sulfide. This is one of several activities required for the biosynthesis of L-cysteine from sulfate. The flavoprotein component catalyzes the electron flow from NADPH -&gt; FAD -&gt; FMN to the hemoprotein component.</text>
</comment>
<evidence type="ECO:0000259" key="14">
    <source>
        <dbReference type="PROSITE" id="PS51384"/>
    </source>
</evidence>
<sequence length="598" mass="69456">MCTTMINEFPQDFSIPLKLDRFEKLQKIIADLSKNEIAWLSGYFWGLVNENNCIKNVDSTFVITIISASQTGNARLVAEQLKDDLLVEKLDVNLLNANDYNFKKIDQEKILIIITSTYGEGEPPEEAVVLYNFLMSKKIKLNKTAFAIFGLGDKSYEFFNKIGKDLDKRLEQLGAERLLNRVDADIDYTEQAVCWRQQITSIISQYVQKRNLDSPILMNSRSSHQIPEKCYTKENPFSANIALNQKITGRKSNKDIRHIEIDIQDSMIKYQPGDTVGIWYQNDYELVKELTNLMCLPTETVKLQNQTLSLEEALQNYLELTVNTPQIVEKYAVLSNNKTLLNIVKDKIKLRNYCKKIPLIEMIREAPAKIQAMDLIKLLRPLKPRFYSISSSQDEVENEIHITVSIICYKINNRIRSGGASRYLASCSPNNDKIRIFIKTNDSFRLPKNLDTPIVMICSGTGIAPFRAFMQQRDHEGAKGKNWLFFGNQKFTEDFLYQVEWQRYVKKGLLTKIDLAWSQDQREKIYVQHKIREKGKILWDWIQENAYIYVCGNANYMAKDVEKALLDVISKYGNMDLEEANNFLNQLRSERRYQRDVY</sequence>
<feature type="binding site" evidence="12">
    <location>
        <position position="409"/>
    </location>
    <ligand>
        <name>FAD</name>
        <dbReference type="ChEBI" id="CHEBI:57692"/>
    </ligand>
</feature>
<dbReference type="FunFam" id="3.40.50.80:FF:000001">
    <property type="entry name" value="NADPH--cytochrome P450 reductase 1"/>
    <property type="match status" value="1"/>
</dbReference>
<feature type="binding site" evidence="12">
    <location>
        <begin position="403"/>
        <end position="405"/>
    </location>
    <ligand>
        <name>FAD</name>
        <dbReference type="ChEBI" id="CHEBI:57692"/>
    </ligand>
</feature>
<keyword evidence="5 11" id="KW-0274">FAD</keyword>
<comment type="pathway">
    <text evidence="11">Sulfur metabolism; hydrogen sulfide biosynthesis; hydrogen sulfide from sulfite (NADPH route): step 1/1.</text>
</comment>
<gene>
    <name evidence="15" type="primary">cysJ</name>
    <name evidence="15" type="ORF">ICMP_129</name>
</gene>
<dbReference type="SUPFAM" id="SSF63380">
    <property type="entry name" value="Riboflavin synthase domain-like"/>
    <property type="match status" value="1"/>
</dbReference>
<dbReference type="KEGG" id="icp:ICMP_129"/>
<evidence type="ECO:0000256" key="2">
    <source>
        <dbReference type="ARBA" id="ARBA00022605"/>
    </source>
</evidence>
<dbReference type="PROSITE" id="PS51384">
    <property type="entry name" value="FAD_FR"/>
    <property type="match status" value="1"/>
</dbReference>
<dbReference type="AlphaFoldDB" id="C5WCD5"/>
<comment type="cofactor">
    <cofactor evidence="11 12">
        <name>FMN</name>
        <dbReference type="ChEBI" id="CHEBI:58210"/>
    </cofactor>
    <text evidence="11 12">Binds 1 FMN per subunit.</text>
</comment>
<evidence type="ECO:0000313" key="15">
    <source>
        <dbReference type="EMBL" id="BAH82991.1"/>
    </source>
</evidence>
<dbReference type="InterPro" id="IPR010199">
    <property type="entry name" value="CysJ"/>
</dbReference>
<dbReference type="PANTHER" id="PTHR19384:SF128">
    <property type="entry name" value="NADPH OXIDOREDUCTASE A"/>
    <property type="match status" value="1"/>
</dbReference>
<dbReference type="InterPro" id="IPR017927">
    <property type="entry name" value="FAD-bd_FR_type"/>
</dbReference>
<evidence type="ECO:0000256" key="8">
    <source>
        <dbReference type="ARBA" id="ARBA00023002"/>
    </source>
</evidence>
<reference evidence="15 16" key="1">
    <citation type="journal article" date="2011" name="Genome Biol. Evol.">
        <title>Reductive evolution of bacterial genome in insect gut environment.</title>
        <authorList>
            <person name="Nikoh N."/>
            <person name="Hosokawa T."/>
            <person name="Ohshima K."/>
            <person name="Hattori M."/>
            <person name="Fukatsu T."/>
        </authorList>
    </citation>
    <scope>NUCLEOTIDE SEQUENCE [LARGE SCALE GENOMIC DNA]</scope>
    <source>
        <strain evidence="15 16">Mpkobe</strain>
    </source>
</reference>
<dbReference type="Gene3D" id="3.40.50.360">
    <property type="match status" value="1"/>
</dbReference>
<dbReference type="SUPFAM" id="SSF52343">
    <property type="entry name" value="Ferredoxin reductase-like, C-terminal NADP-linked domain"/>
    <property type="match status" value="1"/>
</dbReference>
<dbReference type="GO" id="GO:0019344">
    <property type="term" value="P:cysteine biosynthetic process"/>
    <property type="evidence" value="ECO:0007669"/>
    <property type="project" value="UniProtKB-KW"/>
</dbReference>
<evidence type="ECO:0000256" key="12">
    <source>
        <dbReference type="PIRSR" id="PIRSR000207-1"/>
    </source>
</evidence>
<keyword evidence="16" id="KW-1185">Reference proteome</keyword>
<dbReference type="CDD" id="cd06199">
    <property type="entry name" value="SiR"/>
    <property type="match status" value="1"/>
</dbReference>
<dbReference type="PRINTS" id="PR00371">
    <property type="entry name" value="FPNCR"/>
</dbReference>
<feature type="domain" description="FAD-binding FR-type" evidence="14">
    <location>
        <begin position="234"/>
        <end position="447"/>
    </location>
</feature>
<evidence type="ECO:0000256" key="4">
    <source>
        <dbReference type="ARBA" id="ARBA00022643"/>
    </source>
</evidence>
<dbReference type="InterPro" id="IPR008254">
    <property type="entry name" value="Flavodoxin/NO_synth"/>
</dbReference>
<dbReference type="EMBL" id="AP010872">
    <property type="protein sequence ID" value="BAH82991.1"/>
    <property type="molecule type" value="Genomic_DNA"/>
</dbReference>
<evidence type="ECO:0000256" key="9">
    <source>
        <dbReference type="ARBA" id="ARBA00023192"/>
    </source>
</evidence>
<feature type="domain" description="Flavodoxin-like" evidence="13">
    <location>
        <begin position="63"/>
        <end position="200"/>
    </location>
</feature>
<dbReference type="InterPro" id="IPR003097">
    <property type="entry name" value="CysJ-like_FAD-binding"/>
</dbReference>
<evidence type="ECO:0000256" key="1">
    <source>
        <dbReference type="ARBA" id="ARBA00022448"/>
    </source>
</evidence>
<evidence type="ECO:0000256" key="6">
    <source>
        <dbReference type="ARBA" id="ARBA00022857"/>
    </source>
</evidence>
<dbReference type="HOGENOM" id="CLU_001570_17_7_6"/>
<feature type="binding site" evidence="12">
    <location>
        <begin position="116"/>
        <end position="119"/>
    </location>
    <ligand>
        <name>FMN</name>
        <dbReference type="ChEBI" id="CHEBI:58210"/>
    </ligand>
</feature>
<accession>C5WCD5</accession>
<feature type="binding site" evidence="12">
    <location>
        <begin position="69"/>
        <end position="74"/>
    </location>
    <ligand>
        <name>FMN</name>
        <dbReference type="ChEBI" id="CHEBI:58210"/>
    </ligand>
</feature>